<keyword evidence="3" id="KW-1185">Reference proteome</keyword>
<feature type="compositionally biased region" description="Polar residues" evidence="1">
    <location>
        <begin position="139"/>
        <end position="158"/>
    </location>
</feature>
<reference evidence="2 3" key="1">
    <citation type="journal article" date="2017" name="BMC Biol.">
        <title>Genomic innovations, transcriptional plasticity and gene loss underlying the evolution and divergence of two highly polyphagous and invasive Helicoverpa pest species.</title>
        <authorList>
            <person name="Pearce S.L."/>
            <person name="Clarke D.F."/>
            <person name="East P.D."/>
            <person name="Elfekih S."/>
            <person name="Gordon K.H."/>
            <person name="Jermiin L.S."/>
            <person name="McGaughran A."/>
            <person name="Oakeshott J.G."/>
            <person name="Papanikolaou A."/>
            <person name="Perera O.P."/>
            <person name="Rane R.V."/>
            <person name="Richards S."/>
            <person name="Tay W.T."/>
            <person name="Walsh T.K."/>
            <person name="Anderson A."/>
            <person name="Anderson C.J."/>
            <person name="Asgari S."/>
            <person name="Board P.G."/>
            <person name="Bretschneider A."/>
            <person name="Campbell P.M."/>
            <person name="Chertemps T."/>
            <person name="Christeller J.T."/>
            <person name="Coppin C.W."/>
            <person name="Downes S.J."/>
            <person name="Duan G."/>
            <person name="Farnsworth C.A."/>
            <person name="Good R.T."/>
            <person name="Han L.B."/>
            <person name="Han Y.C."/>
            <person name="Hatje K."/>
            <person name="Horne I."/>
            <person name="Huang Y.P."/>
            <person name="Hughes D.S."/>
            <person name="Jacquin-Joly E."/>
            <person name="James W."/>
            <person name="Jhangiani S."/>
            <person name="Kollmar M."/>
            <person name="Kuwar S.S."/>
            <person name="Li S."/>
            <person name="Liu N.Y."/>
            <person name="Maibeche M.T."/>
            <person name="Miller J.R."/>
            <person name="Montagne N."/>
            <person name="Perry T."/>
            <person name="Qu J."/>
            <person name="Song S.V."/>
            <person name="Sutton G.G."/>
            <person name="Vogel H."/>
            <person name="Walenz B.P."/>
            <person name="Xu W."/>
            <person name="Zhang H.J."/>
            <person name="Zou Z."/>
            <person name="Batterham P."/>
            <person name="Edwards O.R."/>
            <person name="Feyereisen R."/>
            <person name="Gibbs R.A."/>
            <person name="Heckel D.G."/>
            <person name="McGrath A."/>
            <person name="Robin C."/>
            <person name="Scherer S.E."/>
            <person name="Worley K.C."/>
            <person name="Wu Y.D."/>
        </authorList>
    </citation>
    <scope>NUCLEOTIDE SEQUENCE [LARGE SCALE GENOMIC DNA]</scope>
    <source>
        <strain evidence="2">Harm_GR_Male_#8</strain>
        <tissue evidence="2">Whole organism</tissue>
    </source>
</reference>
<evidence type="ECO:0000256" key="1">
    <source>
        <dbReference type="SAM" id="MobiDB-lite"/>
    </source>
</evidence>
<feature type="compositionally biased region" description="Basic and acidic residues" evidence="1">
    <location>
        <begin position="87"/>
        <end position="122"/>
    </location>
</feature>
<dbReference type="OrthoDB" id="20507at2759"/>
<feature type="region of interest" description="Disordered" evidence="1">
    <location>
        <begin position="43"/>
        <end position="194"/>
    </location>
</feature>
<name>A0A2W1B202_HELAM</name>
<feature type="compositionally biased region" description="Basic residues" evidence="1">
    <location>
        <begin position="169"/>
        <end position="194"/>
    </location>
</feature>
<evidence type="ECO:0000313" key="2">
    <source>
        <dbReference type="EMBL" id="PZC70428.1"/>
    </source>
</evidence>
<accession>A0A2W1B202</accession>
<dbReference type="AlphaFoldDB" id="A0A2W1B202"/>
<gene>
    <name evidence="2" type="primary">HaOG216309</name>
    <name evidence="2" type="ORF">B5X24_HaOG216309</name>
</gene>
<dbReference type="Proteomes" id="UP000249218">
    <property type="component" value="Unassembled WGS sequence"/>
</dbReference>
<sequence length="194" mass="22528">MTVAELFLKESEKTKDQGAEVTDTINQFDKMDLYKSIFLSDSEEEIDNEDKSKNNEASDYIDKPKNVERNTSPPRGIFANIDFDELNSWRRKDDVPKPKEDSSKKDENVSNKVENTQRKDDDAMYGPKIPENLQKRLQSETQNNAKETIDINSSSSEDSWVDINEVSTKKHKKKKSKKHKSKHKKKSKSKKKDR</sequence>
<feature type="compositionally biased region" description="Basic and acidic residues" evidence="1">
    <location>
        <begin position="49"/>
        <end position="68"/>
    </location>
</feature>
<evidence type="ECO:0000313" key="3">
    <source>
        <dbReference type="Proteomes" id="UP000249218"/>
    </source>
</evidence>
<proteinExistence type="predicted"/>
<organism evidence="2 3">
    <name type="scientific">Helicoverpa armigera</name>
    <name type="common">Cotton bollworm</name>
    <name type="synonym">Heliothis armigera</name>
    <dbReference type="NCBI Taxonomy" id="29058"/>
    <lineage>
        <taxon>Eukaryota</taxon>
        <taxon>Metazoa</taxon>
        <taxon>Ecdysozoa</taxon>
        <taxon>Arthropoda</taxon>
        <taxon>Hexapoda</taxon>
        <taxon>Insecta</taxon>
        <taxon>Pterygota</taxon>
        <taxon>Neoptera</taxon>
        <taxon>Endopterygota</taxon>
        <taxon>Lepidoptera</taxon>
        <taxon>Glossata</taxon>
        <taxon>Ditrysia</taxon>
        <taxon>Noctuoidea</taxon>
        <taxon>Noctuidae</taxon>
        <taxon>Heliothinae</taxon>
        <taxon>Helicoverpa</taxon>
    </lineage>
</organism>
<dbReference type="EMBL" id="KZ150636">
    <property type="protein sequence ID" value="PZC70428.1"/>
    <property type="molecule type" value="Genomic_DNA"/>
</dbReference>
<protein>
    <submittedName>
        <fullName evidence="2">Uncharacterized protein</fullName>
    </submittedName>
</protein>